<keyword evidence="4" id="KW-1185">Reference proteome</keyword>
<dbReference type="Proteomes" id="UP000230233">
    <property type="component" value="Chromosome I"/>
</dbReference>
<comment type="caution">
    <text evidence="3">The sequence shown here is derived from an EMBL/GenBank/DDBJ whole genome shotgun (WGS) entry which is preliminary data.</text>
</comment>
<feature type="domain" description="Gamma tubulin complex component protein N-terminal" evidence="2">
    <location>
        <begin position="60"/>
        <end position="290"/>
    </location>
</feature>
<dbReference type="InterPro" id="IPR041470">
    <property type="entry name" value="GCP_N"/>
</dbReference>
<organism evidence="3 4">
    <name type="scientific">Caenorhabditis nigoni</name>
    <dbReference type="NCBI Taxonomy" id="1611254"/>
    <lineage>
        <taxon>Eukaryota</taxon>
        <taxon>Metazoa</taxon>
        <taxon>Ecdysozoa</taxon>
        <taxon>Nematoda</taxon>
        <taxon>Chromadorea</taxon>
        <taxon>Rhabditida</taxon>
        <taxon>Rhabditina</taxon>
        <taxon>Rhabditomorpha</taxon>
        <taxon>Rhabditoidea</taxon>
        <taxon>Rhabditidae</taxon>
        <taxon>Peloderinae</taxon>
        <taxon>Caenorhabditis</taxon>
    </lineage>
</organism>
<dbReference type="EMBL" id="PDUG01000001">
    <property type="protein sequence ID" value="PIC53485.1"/>
    <property type="molecule type" value="Genomic_DNA"/>
</dbReference>
<evidence type="ECO:0000313" key="4">
    <source>
        <dbReference type="Proteomes" id="UP000230233"/>
    </source>
</evidence>
<reference evidence="4" key="1">
    <citation type="submission" date="2017-10" db="EMBL/GenBank/DDBJ databases">
        <title>Rapid genome shrinkage in a self-fertile nematode reveals novel sperm competition proteins.</title>
        <authorList>
            <person name="Yin D."/>
            <person name="Schwarz E.M."/>
            <person name="Thomas C.G."/>
            <person name="Felde R.L."/>
            <person name="Korf I.F."/>
            <person name="Cutter A.D."/>
            <person name="Schartner C.M."/>
            <person name="Ralston E.J."/>
            <person name="Meyer B.J."/>
            <person name="Haag E.S."/>
        </authorList>
    </citation>
    <scope>NUCLEOTIDE SEQUENCE [LARGE SCALE GENOMIC DNA]</scope>
    <source>
        <strain evidence="4">JU1422</strain>
    </source>
</reference>
<evidence type="ECO:0000259" key="2">
    <source>
        <dbReference type="Pfam" id="PF17681"/>
    </source>
</evidence>
<gene>
    <name evidence="3" type="primary">Cni-gip-2</name>
    <name evidence="3" type="synonym">Cnig_chr_I.g317</name>
    <name evidence="3" type="ORF">B9Z55_000317</name>
</gene>
<proteinExistence type="predicted"/>
<dbReference type="OrthoDB" id="2192946at2759"/>
<evidence type="ECO:0000313" key="3">
    <source>
        <dbReference type="EMBL" id="PIC53485.1"/>
    </source>
</evidence>
<sequence length="642" mass="73563">MRAAGHMEQWRETRKQLLNKSRGVLVCDEPSPLYMSIPTPLPQLHNVLPEEQEEMVFTELKLFLVGHQTENIRIEEFDDHLLPTSIVVNISFDPYIRSQLERFHEILITISTIKICCYAIIHDAVTYSPIGAAVSATIEKKINGFVNHICTKLSALSAETTQQMNNLFREMHKIHESLTFYCGIVKTIYLEQLIGGQVLTLIDSKRRDVFSGHIQDLDDVFQAGWAVFARSIGRLVCKFEADYLNYEFVIWSTKQIDENHRKRLSATQTKHTKSPKYVIIDSLCPKFFLKYLDILVRCAEFGDASKAENSRRMLKKSPENGVNGKESVESVMEDVRNVDWSHLDVNTTIRMLGQFSRKESACLLREITNATNVDQAMRDIHELLIRGSSAHDVMMNALKADILSKPVDEIGNLRMKKLTMDVLGAAAEKHHPFWKYFSFIIDRQNVFDMMGQRTRHGSHTTEPKEAVTPLLFECISVKMDCPIDIEPIISSSAVFTLIPIFRIWIQLHVASFTIANYRDSIRGLMPSSSQGDIVMKKHLMHALDAEISNIKQKWTGYVDVAISLYYERVAKAVSLDEYTECQDVLAREVTKMMGITELSHLENIKDILNIIWIYDNDDSNLRDLIADFEEVQSRARMDYVVA</sequence>
<protein>
    <recommendedName>
        <fullName evidence="2">Gamma tubulin complex component protein N-terminal domain-containing protein</fullName>
    </recommendedName>
</protein>
<dbReference type="AlphaFoldDB" id="A0A2G5VNT2"/>
<name>A0A2G5VNT2_9PELO</name>
<dbReference type="Pfam" id="PF17681">
    <property type="entry name" value="GCP_N_terminal"/>
    <property type="match status" value="1"/>
</dbReference>
<dbReference type="GO" id="GO:0005874">
    <property type="term" value="C:microtubule"/>
    <property type="evidence" value="ECO:0007669"/>
    <property type="project" value="UniProtKB-KW"/>
</dbReference>
<accession>A0A2G5VNT2</accession>
<dbReference type="STRING" id="1611254.A0A2G5VNT2"/>
<evidence type="ECO:0000256" key="1">
    <source>
        <dbReference type="ARBA" id="ARBA00022701"/>
    </source>
</evidence>
<keyword evidence="1" id="KW-0493">Microtubule</keyword>